<proteinExistence type="predicted"/>
<evidence type="ECO:0000313" key="5">
    <source>
        <dbReference type="EMBL" id="KAE8703261.1"/>
    </source>
</evidence>
<evidence type="ECO:0000256" key="1">
    <source>
        <dbReference type="ARBA" id="ARBA00022729"/>
    </source>
</evidence>
<keyword evidence="1" id="KW-0732">Signal</keyword>
<dbReference type="Gene3D" id="3.30.200.20">
    <property type="entry name" value="Phosphorylase Kinase, domain 1"/>
    <property type="match status" value="1"/>
</dbReference>
<dbReference type="AlphaFoldDB" id="A0A6A3AF96"/>
<reference evidence="5" key="1">
    <citation type="submission" date="2019-09" db="EMBL/GenBank/DDBJ databases">
        <title>Draft genome information of white flower Hibiscus syriacus.</title>
        <authorList>
            <person name="Kim Y.-M."/>
        </authorList>
    </citation>
    <scope>NUCLEOTIDE SEQUENCE [LARGE SCALE GENOMIC DNA]</scope>
    <source>
        <strain evidence="5">YM2019G1</strain>
    </source>
</reference>
<evidence type="ECO:0000256" key="2">
    <source>
        <dbReference type="ARBA" id="ARBA00023157"/>
    </source>
</evidence>
<dbReference type="PANTHER" id="PTHR47976">
    <property type="entry name" value="G-TYPE LECTIN S-RECEPTOR-LIKE SERINE/THREONINE-PROTEIN KINASE SD2-5"/>
    <property type="match status" value="1"/>
</dbReference>
<comment type="caution">
    <text evidence="5">The sequence shown here is derived from an EMBL/GenBank/DDBJ whole genome shotgun (WGS) entry which is preliminary data.</text>
</comment>
<keyword evidence="3" id="KW-0325">Glycoprotein</keyword>
<dbReference type="CDD" id="cd00028">
    <property type="entry name" value="B_lectin"/>
    <property type="match status" value="1"/>
</dbReference>
<organism evidence="5 6">
    <name type="scientific">Hibiscus syriacus</name>
    <name type="common">Rose of Sharon</name>
    <dbReference type="NCBI Taxonomy" id="106335"/>
    <lineage>
        <taxon>Eukaryota</taxon>
        <taxon>Viridiplantae</taxon>
        <taxon>Streptophyta</taxon>
        <taxon>Embryophyta</taxon>
        <taxon>Tracheophyta</taxon>
        <taxon>Spermatophyta</taxon>
        <taxon>Magnoliopsida</taxon>
        <taxon>eudicotyledons</taxon>
        <taxon>Gunneridae</taxon>
        <taxon>Pentapetalae</taxon>
        <taxon>rosids</taxon>
        <taxon>malvids</taxon>
        <taxon>Malvales</taxon>
        <taxon>Malvaceae</taxon>
        <taxon>Malvoideae</taxon>
        <taxon>Hibiscus</taxon>
    </lineage>
</organism>
<sequence>MGSRAKLLLPLHVLIVYFVSFETYVSIKMDTNAMYPGQSLSGVWYSLSVDIVVWVANRDEPLLDPFGWKLELTEKGSLVLYNQSAIPVWSSSNTVYDFIVAVLEDCGNLVLRNGSSSSSSVIVWESFDHPTDTWLPGAKLGGSKMNRKGQSQSYVSWSSSNDPSPGPFSLVLDGAEEYHVLKNGHRHWTCNWLERVSSFSTETVDDKYTTMEYVSNKEENLLGHQPLDSYAWMVLNLKFLENGIREIIRVVVVEDIGCSATDTIGYDGNCSIWREDLVNIQYLSYGDNLGRDLYLRLPEAGGVKKRIRIERMTSYADAKPTDDLVIFKFGTLPNSDAIAVKSLKCQDQEDKQFRAEVSTIGTIHHVNLMRLLRLENKASYRIGKSSRISLSPRGVQNFGLAKLFGRDFSRVLTSMKETRGYLAPEIISGRRNWETRDDENNNYFPACTAICLSNGGDVLSLLDPKLRDANAKEVTRAFYHPWRKLFRSLKESNRSISHQFPGLSKPS</sequence>
<name>A0A6A3AF96_HIBSY</name>
<dbReference type="InterPro" id="IPR001480">
    <property type="entry name" value="Bulb-type_lectin_dom"/>
</dbReference>
<dbReference type="InterPro" id="IPR011009">
    <property type="entry name" value="Kinase-like_dom_sf"/>
</dbReference>
<keyword evidence="2" id="KW-1015">Disulfide bond</keyword>
<dbReference type="InterPro" id="IPR051343">
    <property type="entry name" value="G-type_lectin_kinases/EP1-like"/>
</dbReference>
<keyword evidence="6" id="KW-1185">Reference proteome</keyword>
<dbReference type="InterPro" id="IPR036426">
    <property type="entry name" value="Bulb-type_lectin_dom_sf"/>
</dbReference>
<dbReference type="Gene3D" id="2.90.10.10">
    <property type="entry name" value="Bulb-type lectin domain"/>
    <property type="match status" value="1"/>
</dbReference>
<feature type="domain" description="Bulb-type lectin" evidence="4">
    <location>
        <begin position="1"/>
        <end position="124"/>
    </location>
</feature>
<dbReference type="SUPFAM" id="SSF56112">
    <property type="entry name" value="Protein kinase-like (PK-like)"/>
    <property type="match status" value="1"/>
</dbReference>
<evidence type="ECO:0000256" key="3">
    <source>
        <dbReference type="ARBA" id="ARBA00023180"/>
    </source>
</evidence>
<dbReference type="SUPFAM" id="SSF51110">
    <property type="entry name" value="alpha-D-mannose-specific plant lectins"/>
    <property type="match status" value="1"/>
</dbReference>
<dbReference type="PANTHER" id="PTHR47976:SF116">
    <property type="entry name" value="RECEPTOR-LIKE SERINE_THREONINE-PROTEIN KINASE"/>
    <property type="match status" value="1"/>
</dbReference>
<dbReference type="EMBL" id="VEPZ02001001">
    <property type="protein sequence ID" value="KAE8703261.1"/>
    <property type="molecule type" value="Genomic_DNA"/>
</dbReference>
<accession>A0A6A3AF96</accession>
<dbReference type="Pfam" id="PF01453">
    <property type="entry name" value="B_lectin"/>
    <property type="match status" value="1"/>
</dbReference>
<dbReference type="Proteomes" id="UP000436088">
    <property type="component" value="Unassembled WGS sequence"/>
</dbReference>
<dbReference type="PROSITE" id="PS50927">
    <property type="entry name" value="BULB_LECTIN"/>
    <property type="match status" value="1"/>
</dbReference>
<gene>
    <name evidence="5" type="ORF">F3Y22_tig00110472pilonHSYRG00169</name>
</gene>
<dbReference type="SMART" id="SM00108">
    <property type="entry name" value="B_lectin"/>
    <property type="match status" value="1"/>
</dbReference>
<evidence type="ECO:0000259" key="4">
    <source>
        <dbReference type="PROSITE" id="PS50927"/>
    </source>
</evidence>
<evidence type="ECO:0000313" key="6">
    <source>
        <dbReference type="Proteomes" id="UP000436088"/>
    </source>
</evidence>
<protein>
    <submittedName>
        <fullName evidence="5">RNA-binding S4 domain-containing protein</fullName>
    </submittedName>
</protein>